<gene>
    <name evidence="2" type="ORF">HINF_LOCUS27375</name>
    <name evidence="1" type="ORF">HINF_LOCUS51231</name>
</gene>
<comment type="caution">
    <text evidence="1">The sequence shown here is derived from an EMBL/GenBank/DDBJ whole genome shotgun (WGS) entry which is preliminary data.</text>
</comment>
<keyword evidence="3" id="KW-1185">Reference proteome</keyword>
<dbReference type="AlphaFoldDB" id="A0AA86QPN9"/>
<evidence type="ECO:0000313" key="3">
    <source>
        <dbReference type="Proteomes" id="UP001642409"/>
    </source>
</evidence>
<dbReference type="Proteomes" id="UP001642409">
    <property type="component" value="Unassembled WGS sequence"/>
</dbReference>
<reference evidence="1" key="1">
    <citation type="submission" date="2023-06" db="EMBL/GenBank/DDBJ databases">
        <authorList>
            <person name="Kurt Z."/>
        </authorList>
    </citation>
    <scope>NUCLEOTIDE SEQUENCE</scope>
</reference>
<evidence type="ECO:0000313" key="2">
    <source>
        <dbReference type="EMBL" id="CAL6020325.1"/>
    </source>
</evidence>
<sequence length="140" mass="16769">MKHRESVTARKIMQQKIYRQHCIQQTRLGSLIQVTKWKRGRNQRFSQQRISMENFCCQSWSKSLSEFILSSMFYAINKRLPVKARLKKQKLICIKYSKESYQEHLDGKEYIIELETQVNFFGSIEIQPLAFQNLKSKNMI</sequence>
<reference evidence="2 3" key="2">
    <citation type="submission" date="2024-07" db="EMBL/GenBank/DDBJ databases">
        <authorList>
            <person name="Akdeniz Z."/>
        </authorList>
    </citation>
    <scope>NUCLEOTIDE SEQUENCE [LARGE SCALE GENOMIC DNA]</scope>
</reference>
<dbReference type="EMBL" id="CATOUU010000969">
    <property type="protein sequence ID" value="CAI9963586.1"/>
    <property type="molecule type" value="Genomic_DNA"/>
</dbReference>
<accession>A0AA86QPN9</accession>
<evidence type="ECO:0000313" key="1">
    <source>
        <dbReference type="EMBL" id="CAI9963586.1"/>
    </source>
</evidence>
<protein>
    <submittedName>
        <fullName evidence="2">Hypothetical_protein</fullName>
    </submittedName>
</protein>
<dbReference type="EMBL" id="CAXDID020000085">
    <property type="protein sequence ID" value="CAL6020325.1"/>
    <property type="molecule type" value="Genomic_DNA"/>
</dbReference>
<organism evidence="1">
    <name type="scientific">Hexamita inflata</name>
    <dbReference type="NCBI Taxonomy" id="28002"/>
    <lineage>
        <taxon>Eukaryota</taxon>
        <taxon>Metamonada</taxon>
        <taxon>Diplomonadida</taxon>
        <taxon>Hexamitidae</taxon>
        <taxon>Hexamitinae</taxon>
        <taxon>Hexamita</taxon>
    </lineage>
</organism>
<name>A0AA86QPN9_9EUKA</name>
<proteinExistence type="predicted"/>